<comment type="caution">
    <text evidence="3">The sequence shown here is derived from an EMBL/GenBank/DDBJ whole genome shotgun (WGS) entry which is preliminary data.</text>
</comment>
<gene>
    <name evidence="3" type="ORF">A1OK_09850</name>
</gene>
<dbReference type="RefSeq" id="WP_016959149.1">
    <property type="nucleotide sequence ID" value="NZ_AJWN02000058.1"/>
</dbReference>
<protein>
    <submittedName>
        <fullName evidence="3">Pilus assembly protein TadE</fullName>
    </submittedName>
</protein>
<keyword evidence="2" id="KW-1133">Transmembrane helix</keyword>
<keyword evidence="2" id="KW-0812">Transmembrane</keyword>
<evidence type="ECO:0000256" key="1">
    <source>
        <dbReference type="SAM" id="MobiDB-lite"/>
    </source>
</evidence>
<reference evidence="3 4" key="1">
    <citation type="journal article" date="2012" name="Science">
        <title>Ecological populations of bacteria act as socially cohesive units of antibiotic production and resistance.</title>
        <authorList>
            <person name="Cordero O.X."/>
            <person name="Wildschutte H."/>
            <person name="Kirkup B."/>
            <person name="Proehl S."/>
            <person name="Ngo L."/>
            <person name="Hussain F."/>
            <person name="Le Roux F."/>
            <person name="Mincer T."/>
            <person name="Polz M.F."/>
        </authorList>
    </citation>
    <scope>NUCLEOTIDE SEQUENCE [LARGE SCALE GENOMIC DNA]</scope>
    <source>
        <strain evidence="3 4">FF-454</strain>
    </source>
</reference>
<dbReference type="Proteomes" id="UP000095039">
    <property type="component" value="Unassembled WGS sequence"/>
</dbReference>
<dbReference type="AlphaFoldDB" id="A0A1E5C5S4"/>
<keyword evidence="2" id="KW-0472">Membrane</keyword>
<dbReference type="EMBL" id="AJWN02000058">
    <property type="protein sequence ID" value="OEE60833.1"/>
    <property type="molecule type" value="Genomic_DNA"/>
</dbReference>
<feature type="compositionally biased region" description="Polar residues" evidence="1">
    <location>
        <begin position="1"/>
        <end position="15"/>
    </location>
</feature>
<accession>A0A1E5C5S4</accession>
<evidence type="ECO:0000313" key="4">
    <source>
        <dbReference type="Proteomes" id="UP000095039"/>
    </source>
</evidence>
<evidence type="ECO:0000256" key="2">
    <source>
        <dbReference type="SAM" id="Phobius"/>
    </source>
</evidence>
<proteinExistence type="predicted"/>
<organism evidence="3 4">
    <name type="scientific">Enterovibrio norvegicus FF-454</name>
    <dbReference type="NCBI Taxonomy" id="1185651"/>
    <lineage>
        <taxon>Bacteria</taxon>
        <taxon>Pseudomonadati</taxon>
        <taxon>Pseudomonadota</taxon>
        <taxon>Gammaproteobacteria</taxon>
        <taxon>Vibrionales</taxon>
        <taxon>Vibrionaceae</taxon>
        <taxon>Enterovibrio</taxon>
    </lineage>
</organism>
<feature type="transmembrane region" description="Helical" evidence="2">
    <location>
        <begin position="30"/>
        <end position="50"/>
    </location>
</feature>
<feature type="region of interest" description="Disordered" evidence="1">
    <location>
        <begin position="1"/>
        <end position="25"/>
    </location>
</feature>
<keyword evidence="4" id="KW-1185">Reference proteome</keyword>
<sequence length="175" mass="19986">MRLLPKNTTMSSLKQKPSHRRATSKKQQGIVSIEFAMGFIMLFYSMIAWAEICVMGFISSVVDYSISESSRAARTSANADYEALFREALLDSDQLWVKIVDPNKFDVSVRYFSSFNQVSNPAFSGGSNRENNPIALYRISYEYKPIFALFFDDESVTLSREVFGLQEFERDAFSQ</sequence>
<name>A0A1E5C5S4_9GAMM</name>
<evidence type="ECO:0000313" key="3">
    <source>
        <dbReference type="EMBL" id="OEE60833.1"/>
    </source>
</evidence>